<protein>
    <submittedName>
        <fullName evidence="3">Chemotaxis protein CheX</fullName>
    </submittedName>
</protein>
<keyword evidence="1" id="KW-0145">Chemotaxis</keyword>
<dbReference type="OrthoDB" id="5402373at2"/>
<evidence type="ECO:0000313" key="4">
    <source>
        <dbReference type="Proteomes" id="UP000184440"/>
    </source>
</evidence>
<dbReference type="EMBL" id="FRCS01000008">
    <property type="protein sequence ID" value="SHN42094.1"/>
    <property type="molecule type" value="Genomic_DNA"/>
</dbReference>
<dbReference type="SUPFAM" id="SSF103039">
    <property type="entry name" value="CheC-like"/>
    <property type="match status" value="1"/>
</dbReference>
<dbReference type="InterPro" id="IPR028051">
    <property type="entry name" value="CheX-like_dom"/>
</dbReference>
<name>A0A1M7R739_9ACTN</name>
<dbReference type="Gene3D" id="3.40.1550.10">
    <property type="entry name" value="CheC-like"/>
    <property type="match status" value="1"/>
</dbReference>
<dbReference type="STRING" id="134849.SAMN05443668_10877"/>
<dbReference type="InterPro" id="IPR028976">
    <property type="entry name" value="CheC-like_sf"/>
</dbReference>
<evidence type="ECO:0000313" key="3">
    <source>
        <dbReference type="EMBL" id="SHN42094.1"/>
    </source>
</evidence>
<dbReference type="Pfam" id="PF13690">
    <property type="entry name" value="CheX"/>
    <property type="match status" value="1"/>
</dbReference>
<gene>
    <name evidence="3" type="ORF">SAMN05443668_10877</name>
</gene>
<feature type="domain" description="Chemotaxis phosphatase CheX-like" evidence="2">
    <location>
        <begin position="45"/>
        <end position="122"/>
    </location>
</feature>
<evidence type="ECO:0000256" key="1">
    <source>
        <dbReference type="ARBA" id="ARBA00022500"/>
    </source>
</evidence>
<reference evidence="3 4" key="1">
    <citation type="submission" date="2016-11" db="EMBL/GenBank/DDBJ databases">
        <authorList>
            <person name="Jaros S."/>
            <person name="Januszkiewicz K."/>
            <person name="Wedrychowicz H."/>
        </authorList>
    </citation>
    <scope>NUCLEOTIDE SEQUENCE [LARGE SCALE GENOMIC DNA]</scope>
    <source>
        <strain evidence="3 4">DSM 46144</strain>
    </source>
</reference>
<dbReference type="RefSeq" id="WP_073260340.1">
    <property type="nucleotide sequence ID" value="NZ_FRCS01000008.1"/>
</dbReference>
<accession>A0A1M7R739</accession>
<sequence length="158" mass="16427">MSATMAPTGDDLQQIAEQVWASYLDTDGEKPLVPLPPDKLSRDVVAGVAVSGAWHGLVLVACSAAASKEAAAALLGMGTDEVTDGDVDDALGELANVIGGNVKSLLPEPCTLGLPEVHNDADNDPWLAGDEICRFEATWMGEPMEVSVLEKPQGGETE</sequence>
<keyword evidence="4" id="KW-1185">Reference proteome</keyword>
<proteinExistence type="predicted"/>
<organism evidence="3 4">
    <name type="scientific">Cryptosporangium aurantiacum</name>
    <dbReference type="NCBI Taxonomy" id="134849"/>
    <lineage>
        <taxon>Bacteria</taxon>
        <taxon>Bacillati</taxon>
        <taxon>Actinomycetota</taxon>
        <taxon>Actinomycetes</taxon>
        <taxon>Cryptosporangiales</taxon>
        <taxon>Cryptosporangiaceae</taxon>
        <taxon>Cryptosporangium</taxon>
    </lineage>
</organism>
<evidence type="ECO:0000259" key="2">
    <source>
        <dbReference type="Pfam" id="PF13690"/>
    </source>
</evidence>
<dbReference type="Proteomes" id="UP000184440">
    <property type="component" value="Unassembled WGS sequence"/>
</dbReference>
<dbReference type="GO" id="GO:0006935">
    <property type="term" value="P:chemotaxis"/>
    <property type="evidence" value="ECO:0007669"/>
    <property type="project" value="UniProtKB-KW"/>
</dbReference>
<dbReference type="AlphaFoldDB" id="A0A1M7R739"/>